<keyword evidence="6" id="KW-0902">Two-component regulatory system</keyword>
<gene>
    <name evidence="8" type="ORF">ACFSXZ_41220</name>
</gene>
<evidence type="ECO:0000256" key="6">
    <source>
        <dbReference type="ARBA" id="ARBA00023012"/>
    </source>
</evidence>
<evidence type="ECO:0000313" key="8">
    <source>
        <dbReference type="EMBL" id="MFD2422763.1"/>
    </source>
</evidence>
<dbReference type="Gene3D" id="3.30.565.10">
    <property type="entry name" value="Histidine kinase-like ATPase, C-terminal domain"/>
    <property type="match status" value="1"/>
</dbReference>
<dbReference type="InterPro" id="IPR005467">
    <property type="entry name" value="His_kinase_dom"/>
</dbReference>
<keyword evidence="5 8" id="KW-0418">Kinase</keyword>
<dbReference type="Pfam" id="PF02518">
    <property type="entry name" value="HATPase_c"/>
    <property type="match status" value="1"/>
</dbReference>
<dbReference type="PRINTS" id="PR00344">
    <property type="entry name" value="BCTRLSENSOR"/>
</dbReference>
<dbReference type="InterPro" id="IPR003594">
    <property type="entry name" value="HATPase_dom"/>
</dbReference>
<protein>
    <recommendedName>
        <fullName evidence="2">histidine kinase</fullName>
        <ecNumber evidence="2">2.7.13.3</ecNumber>
    </recommendedName>
</protein>
<sequence>RDLNLVDVLLSELEGMEAREEDGARLAALYRLDHLAARLRRNAENLRVLAGHEASDVVGQTLSVVDVVRAAMSSIDQYSRVTIGRVVGLGVVGFAAEDVGRVVAELLDNATKWSSPSSVVRVSGHLTEQGSVLVRVEDEGIGLPSERLARLNERLAGSPVLDDESVRHMGLAVVRRLTARHGMRAWLDRRVPQGTTASVLLPAALVTEVPEV</sequence>
<dbReference type="InterPro" id="IPR036890">
    <property type="entry name" value="HATPase_C_sf"/>
</dbReference>
<dbReference type="EMBL" id="JBHUKR010000041">
    <property type="protein sequence ID" value="MFD2422763.1"/>
    <property type="molecule type" value="Genomic_DNA"/>
</dbReference>
<dbReference type="SUPFAM" id="SSF55874">
    <property type="entry name" value="ATPase domain of HSP90 chaperone/DNA topoisomerase II/histidine kinase"/>
    <property type="match status" value="1"/>
</dbReference>
<feature type="non-terminal residue" evidence="8">
    <location>
        <position position="1"/>
    </location>
</feature>
<keyword evidence="3" id="KW-0597">Phosphoprotein</keyword>
<organism evidence="8 9">
    <name type="scientific">Amycolatopsis pigmentata</name>
    <dbReference type="NCBI Taxonomy" id="450801"/>
    <lineage>
        <taxon>Bacteria</taxon>
        <taxon>Bacillati</taxon>
        <taxon>Actinomycetota</taxon>
        <taxon>Actinomycetes</taxon>
        <taxon>Pseudonocardiales</taxon>
        <taxon>Pseudonocardiaceae</taxon>
        <taxon>Amycolatopsis</taxon>
    </lineage>
</organism>
<reference evidence="9" key="1">
    <citation type="journal article" date="2019" name="Int. J. Syst. Evol. Microbiol.">
        <title>The Global Catalogue of Microorganisms (GCM) 10K type strain sequencing project: providing services to taxonomists for standard genome sequencing and annotation.</title>
        <authorList>
            <consortium name="The Broad Institute Genomics Platform"/>
            <consortium name="The Broad Institute Genome Sequencing Center for Infectious Disease"/>
            <person name="Wu L."/>
            <person name="Ma J."/>
        </authorList>
    </citation>
    <scope>NUCLEOTIDE SEQUENCE [LARGE SCALE GENOMIC DNA]</scope>
    <source>
        <strain evidence="9">CGMCC 4.7645</strain>
    </source>
</reference>
<evidence type="ECO:0000256" key="4">
    <source>
        <dbReference type="ARBA" id="ARBA00022679"/>
    </source>
</evidence>
<comment type="catalytic activity">
    <reaction evidence="1">
        <text>ATP + protein L-histidine = ADP + protein N-phospho-L-histidine.</text>
        <dbReference type="EC" id="2.7.13.3"/>
    </reaction>
</comment>
<name>A0ABW5G622_9PSEU</name>
<keyword evidence="9" id="KW-1185">Reference proteome</keyword>
<dbReference type="EC" id="2.7.13.3" evidence="2"/>
<dbReference type="InterPro" id="IPR004358">
    <property type="entry name" value="Sig_transdc_His_kin-like_C"/>
</dbReference>
<proteinExistence type="predicted"/>
<evidence type="ECO:0000256" key="3">
    <source>
        <dbReference type="ARBA" id="ARBA00022553"/>
    </source>
</evidence>
<dbReference type="PROSITE" id="PS50109">
    <property type="entry name" value="HIS_KIN"/>
    <property type="match status" value="1"/>
</dbReference>
<evidence type="ECO:0000256" key="2">
    <source>
        <dbReference type="ARBA" id="ARBA00012438"/>
    </source>
</evidence>
<feature type="non-terminal residue" evidence="8">
    <location>
        <position position="212"/>
    </location>
</feature>
<keyword evidence="4" id="KW-0808">Transferase</keyword>
<evidence type="ECO:0000256" key="5">
    <source>
        <dbReference type="ARBA" id="ARBA00022777"/>
    </source>
</evidence>
<dbReference type="PANTHER" id="PTHR44936:SF9">
    <property type="entry name" value="SENSOR PROTEIN CREC"/>
    <property type="match status" value="1"/>
</dbReference>
<dbReference type="RefSeq" id="WP_378272022.1">
    <property type="nucleotide sequence ID" value="NZ_JBHUKR010000041.1"/>
</dbReference>
<evidence type="ECO:0000259" key="7">
    <source>
        <dbReference type="PROSITE" id="PS50109"/>
    </source>
</evidence>
<evidence type="ECO:0000313" key="9">
    <source>
        <dbReference type="Proteomes" id="UP001597417"/>
    </source>
</evidence>
<feature type="domain" description="Histidine kinase" evidence="7">
    <location>
        <begin position="101"/>
        <end position="205"/>
    </location>
</feature>
<evidence type="ECO:0000256" key="1">
    <source>
        <dbReference type="ARBA" id="ARBA00000085"/>
    </source>
</evidence>
<comment type="caution">
    <text evidence="8">The sequence shown here is derived from an EMBL/GenBank/DDBJ whole genome shotgun (WGS) entry which is preliminary data.</text>
</comment>
<dbReference type="GO" id="GO:0016301">
    <property type="term" value="F:kinase activity"/>
    <property type="evidence" value="ECO:0007669"/>
    <property type="project" value="UniProtKB-KW"/>
</dbReference>
<dbReference type="SMART" id="SM00387">
    <property type="entry name" value="HATPase_c"/>
    <property type="match status" value="1"/>
</dbReference>
<accession>A0ABW5G622</accession>
<dbReference type="PANTHER" id="PTHR44936">
    <property type="entry name" value="SENSOR PROTEIN CREC"/>
    <property type="match status" value="1"/>
</dbReference>
<dbReference type="Proteomes" id="UP001597417">
    <property type="component" value="Unassembled WGS sequence"/>
</dbReference>
<dbReference type="InterPro" id="IPR050980">
    <property type="entry name" value="2C_sensor_his_kinase"/>
</dbReference>